<evidence type="ECO:0000313" key="2">
    <source>
        <dbReference type="Proteomes" id="UP000184139"/>
    </source>
</evidence>
<protein>
    <submittedName>
        <fullName evidence="1">Uncharacterized protein</fullName>
    </submittedName>
</protein>
<accession>A0A1M5WV17</accession>
<keyword evidence="2" id="KW-1185">Reference proteome</keyword>
<gene>
    <name evidence="1" type="ORF">SAMN02745124_02528</name>
</gene>
<reference evidence="1 2" key="1">
    <citation type="submission" date="2016-11" db="EMBL/GenBank/DDBJ databases">
        <authorList>
            <person name="Jaros S."/>
            <person name="Januszkiewicz K."/>
            <person name="Wedrychowicz H."/>
        </authorList>
    </citation>
    <scope>NUCLEOTIDE SEQUENCE [LARGE SCALE GENOMIC DNA]</scope>
    <source>
        <strain evidence="1 2">DSM 9705</strain>
    </source>
</reference>
<dbReference type="AlphaFoldDB" id="A0A1M5WV17"/>
<name>A0A1M5WV17_9BACT</name>
<dbReference type="RefSeq" id="WP_073376556.1">
    <property type="nucleotide sequence ID" value="NZ_FQXS01000015.1"/>
</dbReference>
<dbReference type="Proteomes" id="UP000184139">
    <property type="component" value="Unassembled WGS sequence"/>
</dbReference>
<dbReference type="InterPro" id="IPR054204">
    <property type="entry name" value="DUF6909"/>
</dbReference>
<dbReference type="Pfam" id="PF21850">
    <property type="entry name" value="DUF6909"/>
    <property type="match status" value="2"/>
</dbReference>
<evidence type="ECO:0000313" key="1">
    <source>
        <dbReference type="EMBL" id="SHH91232.1"/>
    </source>
</evidence>
<dbReference type="OrthoDB" id="9776951at2"/>
<organism evidence="1 2">
    <name type="scientific">Desulfofustis glycolicus DSM 9705</name>
    <dbReference type="NCBI Taxonomy" id="1121409"/>
    <lineage>
        <taxon>Bacteria</taxon>
        <taxon>Pseudomonadati</taxon>
        <taxon>Thermodesulfobacteriota</taxon>
        <taxon>Desulfobulbia</taxon>
        <taxon>Desulfobulbales</taxon>
        <taxon>Desulfocapsaceae</taxon>
        <taxon>Desulfofustis</taxon>
    </lineage>
</organism>
<sequence length="563" mass="63859">MEELSKSQRARSAIAAFKTLTDALILTGSYQPSGTTGRKLEEALRQFSPEIYGSMSDQRVVELKGLEYVIDRLPRGIEECNKIVLTAQEDLEGTSFEEIRPLKRRRLSYVVSRKEICFVITKGSTEIYDILTHLTFLNIEAQKIRTQINRQGSEASLEWRALQEIVDIEELAEGPEFDQALWNLSIILGRTYRETRQTYHYLDQNRVKGFNNGLFRIIQRLGSRILREEGGEEDRLTIYFTPSLQDILGHHRYASHWAIAIKQRLSALALQDRSIHVISANMHSFRNIIYGYGALQEIGVKPADDLYEMIHQLRECDADIERYAASFGYTKHEDSSGSNIDVQIIDTGRLTEACVHQNVLLSWDYIKKDQPVILVMDYAFGAQAYEVMDELLSPFVSDRGEWNLRIESISIMGKAGILPGKKGDIMLATAHVMEGTPHNYILDNDLSPHDFSGDLDVYCGPMVTVLGTSLQNRDVLERFHSSSWRAVGIEMEGGHYQRAINAAIIQRHIPKTMKTRYAYYASDNPLISGETLASGPMGDEGIMPTYQISKVIAEKILRTDHVP</sequence>
<dbReference type="EMBL" id="FQXS01000015">
    <property type="protein sequence ID" value="SHH91232.1"/>
    <property type="molecule type" value="Genomic_DNA"/>
</dbReference>
<dbReference type="STRING" id="1121409.SAMN02745124_02528"/>
<proteinExistence type="predicted"/>